<gene>
    <name evidence="1" type="ORF">V3I07_12055</name>
</gene>
<keyword evidence="2" id="KW-1185">Reference proteome</keyword>
<proteinExistence type="predicted"/>
<name>A0ABW8PAN5_9FLAO</name>
<reference evidence="1 2" key="1">
    <citation type="submission" date="2024-02" db="EMBL/GenBank/DDBJ databases">
        <title>Comparative Genomic Analysis of Flavobacterium Species Causing Columnaris Disease of Freshwater Fish in Thailand: Insights into Virulence and Resistance Mechanisms.</title>
        <authorList>
            <person name="Nguyen D."/>
            <person name="Chokmangmeepisarn P."/>
            <person name="Khianchaikhan K."/>
            <person name="Morishita M."/>
            <person name="Bunnoy A."/>
            <person name="Rodkhum C."/>
        </authorList>
    </citation>
    <scope>NUCLEOTIDE SEQUENCE [LARGE SCALE GENOMIC DNA]</scope>
    <source>
        <strain evidence="1 2">CNRT2201</strain>
    </source>
</reference>
<comment type="caution">
    <text evidence="1">The sequence shown here is derived from an EMBL/GenBank/DDBJ whole genome shotgun (WGS) entry which is preliminary data.</text>
</comment>
<evidence type="ECO:0000313" key="2">
    <source>
        <dbReference type="Proteomes" id="UP001621706"/>
    </source>
</evidence>
<dbReference type="RefSeq" id="WP_088397792.1">
    <property type="nucleotide sequence ID" value="NZ_CP067377.1"/>
</dbReference>
<evidence type="ECO:0000313" key="1">
    <source>
        <dbReference type="EMBL" id="MFK7001627.1"/>
    </source>
</evidence>
<organism evidence="1 2">
    <name type="scientific">Flavobacterium oreochromis</name>
    <dbReference type="NCBI Taxonomy" id="2906078"/>
    <lineage>
        <taxon>Bacteria</taxon>
        <taxon>Pseudomonadati</taxon>
        <taxon>Bacteroidota</taxon>
        <taxon>Flavobacteriia</taxon>
        <taxon>Flavobacteriales</taxon>
        <taxon>Flavobacteriaceae</taxon>
        <taxon>Flavobacterium</taxon>
    </lineage>
</organism>
<dbReference type="Proteomes" id="UP001621706">
    <property type="component" value="Unassembled WGS sequence"/>
</dbReference>
<protein>
    <recommendedName>
        <fullName evidence="3">VacJ</fullName>
    </recommendedName>
</protein>
<dbReference type="EMBL" id="JAZGZP010000018">
    <property type="protein sequence ID" value="MFK7001627.1"/>
    <property type="molecule type" value="Genomic_DNA"/>
</dbReference>
<evidence type="ECO:0008006" key="3">
    <source>
        <dbReference type="Google" id="ProtNLM"/>
    </source>
</evidence>
<accession>A0ABW8PAN5</accession>
<sequence>MKILNRSAITVSAKQPFVDWANALTPELLMEVDILGESHTYLTNPDFDNAEAHLKKYFKQVFEEELESVLTNQEDWPQKRDIKTFYEWFDVEVSDWVQDLSKKSLFNLL</sequence>